<dbReference type="PANTHER" id="PTHR43110:SF1">
    <property type="entry name" value="THIOL PEROXIDASE"/>
    <property type="match status" value="1"/>
</dbReference>
<dbReference type="PIRSF" id="PIRSF000239">
    <property type="entry name" value="AHPC"/>
    <property type="match status" value="1"/>
</dbReference>
<evidence type="ECO:0000256" key="1">
    <source>
        <dbReference type="ARBA" id="ARBA00023002"/>
    </source>
</evidence>
<reference evidence="4" key="1">
    <citation type="submission" date="2019-08" db="EMBL/GenBank/DDBJ databases">
        <authorList>
            <person name="Kucharzyk K."/>
            <person name="Murdoch R.W."/>
            <person name="Higgins S."/>
            <person name="Loffler F."/>
        </authorList>
    </citation>
    <scope>NUCLEOTIDE SEQUENCE</scope>
</reference>
<dbReference type="PROSITE" id="PS51352">
    <property type="entry name" value="THIOREDOXIN_2"/>
    <property type="match status" value="1"/>
</dbReference>
<proteinExistence type="predicted"/>
<evidence type="ECO:0000313" key="4">
    <source>
        <dbReference type="EMBL" id="MPM54498.1"/>
    </source>
</evidence>
<evidence type="ECO:0000256" key="2">
    <source>
        <dbReference type="ARBA" id="ARBA00023284"/>
    </source>
</evidence>
<organism evidence="4">
    <name type="scientific">bioreactor metagenome</name>
    <dbReference type="NCBI Taxonomy" id="1076179"/>
    <lineage>
        <taxon>unclassified sequences</taxon>
        <taxon>metagenomes</taxon>
        <taxon>ecological metagenomes</taxon>
    </lineage>
</organism>
<keyword evidence="2" id="KW-0676">Redox-active center</keyword>
<name>A0A645AP07_9ZZZZ</name>
<gene>
    <name evidence="4" type="primary">ahpE_4</name>
    <name evidence="4" type="ORF">SDC9_101276</name>
</gene>
<comment type="caution">
    <text evidence="4">The sequence shown here is derived from an EMBL/GenBank/DDBJ whole genome shotgun (WGS) entry which is preliminary data.</text>
</comment>
<dbReference type="EC" id="1.11.1.15" evidence="4"/>
<dbReference type="InterPro" id="IPR000866">
    <property type="entry name" value="AhpC/TSA"/>
</dbReference>
<feature type="domain" description="Thioredoxin" evidence="3">
    <location>
        <begin position="4"/>
        <end position="153"/>
    </location>
</feature>
<sequence length="153" mass="17179">MTPIAVGTKAPDFTLEDAYEKPFTLSELKGKKVLLSWHPIAWTGVCTDQMRSLERNFVKFEKLGTVAFGLSVDPHAGKKAWASVLGIEKLPLLCDFYPHGKVAKDYGIFIEEYGMSGRVNIIIDEEGFVKWVKVYPISQLPDIEEVLETLAKM</sequence>
<keyword evidence="1 4" id="KW-0560">Oxidoreductase</keyword>
<dbReference type="SUPFAM" id="SSF52833">
    <property type="entry name" value="Thioredoxin-like"/>
    <property type="match status" value="1"/>
</dbReference>
<dbReference type="Pfam" id="PF00578">
    <property type="entry name" value="AhpC-TSA"/>
    <property type="match status" value="1"/>
</dbReference>
<accession>A0A645AP07</accession>
<dbReference type="PANTHER" id="PTHR43110">
    <property type="entry name" value="THIOL PEROXIDASE"/>
    <property type="match status" value="1"/>
</dbReference>
<dbReference type="GO" id="GO:0004601">
    <property type="term" value="F:peroxidase activity"/>
    <property type="evidence" value="ECO:0007669"/>
    <property type="project" value="UniProtKB-KW"/>
</dbReference>
<evidence type="ECO:0000259" key="3">
    <source>
        <dbReference type="PROSITE" id="PS51352"/>
    </source>
</evidence>
<keyword evidence="4" id="KW-0575">Peroxidase</keyword>
<dbReference type="InterPro" id="IPR013766">
    <property type="entry name" value="Thioredoxin_domain"/>
</dbReference>
<dbReference type="InterPro" id="IPR036249">
    <property type="entry name" value="Thioredoxin-like_sf"/>
</dbReference>
<dbReference type="InterPro" id="IPR024706">
    <property type="entry name" value="Peroxiredoxin_AhpC-typ"/>
</dbReference>
<protein>
    <submittedName>
        <fullName evidence="4">Alkyl hydroperoxide reductase E</fullName>
        <ecNumber evidence="4">1.11.1.15</ecNumber>
    </submittedName>
</protein>
<dbReference type="AlphaFoldDB" id="A0A645AP07"/>
<dbReference type="EMBL" id="VSSQ01014829">
    <property type="protein sequence ID" value="MPM54498.1"/>
    <property type="molecule type" value="Genomic_DNA"/>
</dbReference>
<dbReference type="InterPro" id="IPR050455">
    <property type="entry name" value="Tpx_Peroxidase_subfamily"/>
</dbReference>
<dbReference type="Gene3D" id="3.40.30.10">
    <property type="entry name" value="Glutaredoxin"/>
    <property type="match status" value="1"/>
</dbReference>